<accession>A0A820I8N3</accession>
<dbReference type="Proteomes" id="UP000663836">
    <property type="component" value="Unassembled WGS sequence"/>
</dbReference>
<proteinExistence type="predicted"/>
<evidence type="ECO:0000313" key="1">
    <source>
        <dbReference type="EMBL" id="CAF4306544.1"/>
    </source>
</evidence>
<feature type="non-terminal residue" evidence="1">
    <location>
        <position position="1"/>
    </location>
</feature>
<reference evidence="1" key="1">
    <citation type="submission" date="2021-02" db="EMBL/GenBank/DDBJ databases">
        <authorList>
            <person name="Nowell W R."/>
        </authorList>
    </citation>
    <scope>NUCLEOTIDE SEQUENCE</scope>
</reference>
<organism evidence="1 2">
    <name type="scientific">Rotaria sordida</name>
    <dbReference type="NCBI Taxonomy" id="392033"/>
    <lineage>
        <taxon>Eukaryota</taxon>
        <taxon>Metazoa</taxon>
        <taxon>Spiralia</taxon>
        <taxon>Gnathifera</taxon>
        <taxon>Rotifera</taxon>
        <taxon>Eurotatoria</taxon>
        <taxon>Bdelloidea</taxon>
        <taxon>Philodinida</taxon>
        <taxon>Philodinidae</taxon>
        <taxon>Rotaria</taxon>
    </lineage>
</organism>
<dbReference type="EMBL" id="CAJOBD010037339">
    <property type="protein sequence ID" value="CAF4306544.1"/>
    <property type="molecule type" value="Genomic_DNA"/>
</dbReference>
<evidence type="ECO:0000313" key="2">
    <source>
        <dbReference type="Proteomes" id="UP000663836"/>
    </source>
</evidence>
<gene>
    <name evidence="1" type="ORF">JBS370_LOCUS40566</name>
</gene>
<name>A0A820I8N3_9BILA</name>
<protein>
    <submittedName>
        <fullName evidence="1">Uncharacterized protein</fullName>
    </submittedName>
</protein>
<comment type="caution">
    <text evidence="1">The sequence shown here is derived from an EMBL/GenBank/DDBJ whole genome shotgun (WGS) entry which is preliminary data.</text>
</comment>
<dbReference type="AlphaFoldDB" id="A0A820I8N3"/>
<sequence length="52" mass="6018">EDNKSIKTLKELHRQIMADLRSLDINVVIINFGTIGLDFPDVDHYNNDNSKF</sequence>